<proteinExistence type="inferred from homology"/>
<dbReference type="InterPro" id="IPR002937">
    <property type="entry name" value="Amino_oxidase"/>
</dbReference>
<dbReference type="InterPro" id="IPR050703">
    <property type="entry name" value="Flavin_MAO"/>
</dbReference>
<feature type="non-terminal residue" evidence="5">
    <location>
        <position position="1"/>
    </location>
</feature>
<protein>
    <recommendedName>
        <fullName evidence="2">monoamine oxidase</fullName>
        <ecNumber evidence="2">1.4.3.4</ecNumber>
    </recommendedName>
</protein>
<dbReference type="AlphaFoldDB" id="A0A699ZX83"/>
<keyword evidence="6" id="KW-1185">Reference proteome</keyword>
<accession>A0A699ZX83</accession>
<dbReference type="PANTHER" id="PTHR43563">
    <property type="entry name" value="AMINE OXIDASE"/>
    <property type="match status" value="1"/>
</dbReference>
<dbReference type="GO" id="GO:0097621">
    <property type="term" value="F:monoamine oxidase activity"/>
    <property type="evidence" value="ECO:0007669"/>
    <property type="project" value="UniProtKB-EC"/>
</dbReference>
<feature type="domain" description="Amine oxidase" evidence="4">
    <location>
        <begin position="124"/>
        <end position="188"/>
    </location>
</feature>
<comment type="catalytic activity">
    <reaction evidence="3">
        <text>a secondary aliphatic amine + O2 + H2O = a primary amine + an aldehyde + H2O2</text>
        <dbReference type="Rhea" id="RHEA:26414"/>
        <dbReference type="ChEBI" id="CHEBI:15377"/>
        <dbReference type="ChEBI" id="CHEBI:15379"/>
        <dbReference type="ChEBI" id="CHEBI:16240"/>
        <dbReference type="ChEBI" id="CHEBI:17478"/>
        <dbReference type="ChEBI" id="CHEBI:58855"/>
        <dbReference type="ChEBI" id="CHEBI:65296"/>
        <dbReference type="EC" id="1.4.3.4"/>
    </reaction>
</comment>
<dbReference type="EC" id="1.4.3.4" evidence="2"/>
<evidence type="ECO:0000256" key="3">
    <source>
        <dbReference type="ARBA" id="ARBA00048448"/>
    </source>
</evidence>
<evidence type="ECO:0000256" key="2">
    <source>
        <dbReference type="ARBA" id="ARBA00012804"/>
    </source>
</evidence>
<feature type="non-terminal residue" evidence="5">
    <location>
        <position position="206"/>
    </location>
</feature>
<comment type="caution">
    <text evidence="5">The sequence shown here is derived from an EMBL/GenBank/DDBJ whole genome shotgun (WGS) entry which is preliminary data.</text>
</comment>
<comment type="similarity">
    <text evidence="1">Belongs to the flavin monoamine oxidase family.</text>
</comment>
<dbReference type="EMBL" id="BLLF01002482">
    <property type="protein sequence ID" value="GFH24249.1"/>
    <property type="molecule type" value="Genomic_DNA"/>
</dbReference>
<evidence type="ECO:0000259" key="4">
    <source>
        <dbReference type="Pfam" id="PF01593"/>
    </source>
</evidence>
<dbReference type="Gene3D" id="3.50.50.60">
    <property type="entry name" value="FAD/NAD(P)-binding domain"/>
    <property type="match status" value="2"/>
</dbReference>
<sequence>MEAWPAVASSDQQRLASSSCFRSPCAASCGSTGLSEAEQTELQSLVTNLDQMAASLGAVPWRQWSEQHPQAREWDQLSVTQWLDRHAVLSGPPESISFLFLLFYIFSSGGMHQLADRSHSTPRLLLTLGNGSQLLASCVVVAVPPPVWHATIQFSPPLSAERQQLGRAMFMGAAMKFVIFYSHAFWREPRLLAPTCKLDACGPVQN</sequence>
<dbReference type="Proteomes" id="UP000485058">
    <property type="component" value="Unassembled WGS sequence"/>
</dbReference>
<dbReference type="Pfam" id="PF01593">
    <property type="entry name" value="Amino_oxidase"/>
    <property type="match status" value="1"/>
</dbReference>
<organism evidence="5 6">
    <name type="scientific">Haematococcus lacustris</name>
    <name type="common">Green alga</name>
    <name type="synonym">Haematococcus pluvialis</name>
    <dbReference type="NCBI Taxonomy" id="44745"/>
    <lineage>
        <taxon>Eukaryota</taxon>
        <taxon>Viridiplantae</taxon>
        <taxon>Chlorophyta</taxon>
        <taxon>core chlorophytes</taxon>
        <taxon>Chlorophyceae</taxon>
        <taxon>CS clade</taxon>
        <taxon>Chlamydomonadales</taxon>
        <taxon>Haematococcaceae</taxon>
        <taxon>Haematococcus</taxon>
    </lineage>
</organism>
<evidence type="ECO:0000313" key="5">
    <source>
        <dbReference type="EMBL" id="GFH24249.1"/>
    </source>
</evidence>
<dbReference type="PANTHER" id="PTHR43563:SF1">
    <property type="entry name" value="AMINE OXIDASE [FLAVIN-CONTAINING] B"/>
    <property type="match status" value="1"/>
</dbReference>
<name>A0A699ZX83_HAELA</name>
<evidence type="ECO:0000313" key="6">
    <source>
        <dbReference type="Proteomes" id="UP000485058"/>
    </source>
</evidence>
<reference evidence="5 6" key="1">
    <citation type="submission" date="2020-02" db="EMBL/GenBank/DDBJ databases">
        <title>Draft genome sequence of Haematococcus lacustris strain NIES-144.</title>
        <authorList>
            <person name="Morimoto D."/>
            <person name="Nakagawa S."/>
            <person name="Yoshida T."/>
            <person name="Sawayama S."/>
        </authorList>
    </citation>
    <scope>NUCLEOTIDE SEQUENCE [LARGE SCALE GENOMIC DNA]</scope>
    <source>
        <strain evidence="5 6">NIES-144</strain>
    </source>
</reference>
<dbReference type="InterPro" id="IPR036188">
    <property type="entry name" value="FAD/NAD-bd_sf"/>
</dbReference>
<dbReference type="SUPFAM" id="SSF51905">
    <property type="entry name" value="FAD/NAD(P)-binding domain"/>
    <property type="match status" value="1"/>
</dbReference>
<gene>
    <name evidence="5" type="ORF">HaLaN_22007</name>
</gene>
<evidence type="ECO:0000256" key="1">
    <source>
        <dbReference type="ARBA" id="ARBA00005995"/>
    </source>
</evidence>